<dbReference type="InterPro" id="IPR046357">
    <property type="entry name" value="PPIase_dom_sf"/>
</dbReference>
<reference evidence="1 2" key="1">
    <citation type="submission" date="2014-08" db="EMBL/GenBank/DDBJ databases">
        <title>Porphyromonas gingivicanis strain:COT-022_OH1391 Genome sequencing.</title>
        <authorList>
            <person name="Wallis C."/>
            <person name="Deusch O."/>
            <person name="O'Flynn C."/>
            <person name="Davis I."/>
            <person name="Jospin G."/>
            <person name="Darling A.E."/>
            <person name="Coil D.A."/>
            <person name="Alexiev A."/>
            <person name="Horsfall A."/>
            <person name="Kirkwood N."/>
            <person name="Harris S."/>
            <person name="Eisen J.A."/>
        </authorList>
    </citation>
    <scope>NUCLEOTIDE SEQUENCE [LARGE SCALE GENOMIC DNA]</scope>
    <source>
        <strain evidence="2">COT-022 OH1391</strain>
    </source>
</reference>
<dbReference type="InterPro" id="IPR032252">
    <property type="entry name" value="DUF4827"/>
</dbReference>
<dbReference type="STRING" id="266762.HQ36_00130"/>
<evidence type="ECO:0000313" key="1">
    <source>
        <dbReference type="EMBL" id="KGN98947.1"/>
    </source>
</evidence>
<evidence type="ECO:0008006" key="3">
    <source>
        <dbReference type="Google" id="ProtNLM"/>
    </source>
</evidence>
<dbReference type="GO" id="GO:0003755">
    <property type="term" value="F:peptidyl-prolyl cis-trans isomerase activity"/>
    <property type="evidence" value="ECO:0007669"/>
    <property type="project" value="InterPro"/>
</dbReference>
<dbReference type="RefSeq" id="WP_036882901.1">
    <property type="nucleotide sequence ID" value="NZ_JQZW01000002.1"/>
</dbReference>
<dbReference type="Gene3D" id="3.10.50.40">
    <property type="match status" value="1"/>
</dbReference>
<sequence length="209" mass="24113">MNASISLNMKRMLPFFLFFFIGFSPLWVSCQKEKEIKSLTQLLREEEKAIDKFIASNNIVVEKAKEGQQEFKPDVYYKFSNNLYMCVIEKGGERAIPEKTRVNVRLKGHMFKDVKQLSFDNLSNGGYQDMEFLYVDRYNRGALHFIKLPSAPSSNLNSLMCEGLAFPMSLLGNGAKVRLIIPFAIGPELNYETGLSMYCEEVRYEFSKY</sequence>
<accession>A0A0A2G955</accession>
<keyword evidence="2" id="KW-1185">Reference proteome</keyword>
<dbReference type="Pfam" id="PF16109">
    <property type="entry name" value="DUF4827"/>
    <property type="match status" value="1"/>
</dbReference>
<organism evidence="1 2">
    <name type="scientific">Porphyromonas gingivicanis</name>
    <dbReference type="NCBI Taxonomy" id="266762"/>
    <lineage>
        <taxon>Bacteria</taxon>
        <taxon>Pseudomonadati</taxon>
        <taxon>Bacteroidota</taxon>
        <taxon>Bacteroidia</taxon>
        <taxon>Bacteroidales</taxon>
        <taxon>Porphyromonadaceae</taxon>
        <taxon>Porphyromonas</taxon>
    </lineage>
</organism>
<gene>
    <name evidence="1" type="ORF">HQ36_00130</name>
</gene>
<protein>
    <recommendedName>
        <fullName evidence="3">DUF4827 domain-containing protein</fullName>
    </recommendedName>
</protein>
<dbReference type="eggNOG" id="ENOG5032PII">
    <property type="taxonomic scope" value="Bacteria"/>
</dbReference>
<proteinExistence type="predicted"/>
<dbReference type="OrthoDB" id="1096383at2"/>
<dbReference type="EMBL" id="JQZW01000002">
    <property type="protein sequence ID" value="KGN98947.1"/>
    <property type="molecule type" value="Genomic_DNA"/>
</dbReference>
<evidence type="ECO:0000313" key="2">
    <source>
        <dbReference type="Proteomes" id="UP000030134"/>
    </source>
</evidence>
<dbReference type="AlphaFoldDB" id="A0A0A2G955"/>
<comment type="caution">
    <text evidence="1">The sequence shown here is derived from an EMBL/GenBank/DDBJ whole genome shotgun (WGS) entry which is preliminary data.</text>
</comment>
<name>A0A0A2G955_9PORP</name>
<dbReference type="Proteomes" id="UP000030134">
    <property type="component" value="Unassembled WGS sequence"/>
</dbReference>